<dbReference type="PANTHER" id="PTHR48025:SF1">
    <property type="entry name" value="RRM DOMAIN-CONTAINING PROTEIN"/>
    <property type="match status" value="1"/>
</dbReference>
<gene>
    <name evidence="5" type="ORF">NDU88_006026</name>
</gene>
<dbReference type="Proteomes" id="UP001066276">
    <property type="component" value="Chromosome 9"/>
</dbReference>
<dbReference type="Pfam" id="PF00076">
    <property type="entry name" value="RRM_1"/>
    <property type="match status" value="2"/>
</dbReference>
<evidence type="ECO:0000256" key="1">
    <source>
        <dbReference type="ARBA" id="ARBA00022884"/>
    </source>
</evidence>
<feature type="domain" description="RRM" evidence="4">
    <location>
        <begin position="90"/>
        <end position="160"/>
    </location>
</feature>
<dbReference type="PANTHER" id="PTHR48025">
    <property type="entry name" value="OS02G0815200 PROTEIN"/>
    <property type="match status" value="1"/>
</dbReference>
<sequence>MPFYNRKARRERLLSFKEGQSVASLTCEDLRGLFEKYGKVNECDVLKNYAFVHMEREAEANKAINELHRHSFKGSSLTVEYATSKIRNATKIYVGNVSSKVTTSDIKALFEKYGRVVECDIVKNYAFVHMARERDAMDAIMNLNDHRLEDQKLFVTLSKSNNATKGIKGGPVTRSPPPSSSYFFSRERIPPPPPPPSYSSRYDRDYLERYAYDLYDRATRSAYDRVLSASPLATEAALSAAASALLPSSYRERSPISRRSLSQYADPYSLSPGYGQSYTSPYSHYSVGAGYSAEDYYERYSNGYASHSY</sequence>
<evidence type="ECO:0000259" key="4">
    <source>
        <dbReference type="PROSITE" id="PS50102"/>
    </source>
</evidence>
<reference evidence="5" key="1">
    <citation type="journal article" date="2022" name="bioRxiv">
        <title>Sequencing and chromosome-scale assembly of the giantPleurodeles waltlgenome.</title>
        <authorList>
            <person name="Brown T."/>
            <person name="Elewa A."/>
            <person name="Iarovenko S."/>
            <person name="Subramanian E."/>
            <person name="Araus A.J."/>
            <person name="Petzold A."/>
            <person name="Susuki M."/>
            <person name="Suzuki K.-i.T."/>
            <person name="Hayashi T."/>
            <person name="Toyoda A."/>
            <person name="Oliveira C."/>
            <person name="Osipova E."/>
            <person name="Leigh N.D."/>
            <person name="Simon A."/>
            <person name="Yun M.H."/>
        </authorList>
    </citation>
    <scope>NUCLEOTIDE SEQUENCE</scope>
    <source>
        <strain evidence="5">20211129_DDA</strain>
        <tissue evidence="5">Liver</tissue>
    </source>
</reference>
<comment type="caution">
    <text evidence="5">The sequence shown here is derived from an EMBL/GenBank/DDBJ whole genome shotgun (WGS) entry which is preliminary data.</text>
</comment>
<dbReference type="EMBL" id="JANPWB010000013">
    <property type="protein sequence ID" value="KAJ1108650.1"/>
    <property type="molecule type" value="Genomic_DNA"/>
</dbReference>
<dbReference type="Gene3D" id="3.30.70.330">
    <property type="match status" value="2"/>
</dbReference>
<dbReference type="CDD" id="cd12343">
    <property type="entry name" value="RRM1_2_CoAA_like"/>
    <property type="match status" value="1"/>
</dbReference>
<feature type="domain" description="RRM" evidence="4">
    <location>
        <begin position="1"/>
        <end position="84"/>
    </location>
</feature>
<feature type="region of interest" description="Disordered" evidence="3">
    <location>
        <begin position="165"/>
        <end position="201"/>
    </location>
</feature>
<evidence type="ECO:0000313" key="5">
    <source>
        <dbReference type="EMBL" id="KAJ1108650.1"/>
    </source>
</evidence>
<dbReference type="InterPro" id="IPR035979">
    <property type="entry name" value="RBD_domain_sf"/>
</dbReference>
<accession>A0AAV7N7H7</accession>
<dbReference type="GO" id="GO:0005634">
    <property type="term" value="C:nucleus"/>
    <property type="evidence" value="ECO:0007669"/>
    <property type="project" value="TreeGrafter"/>
</dbReference>
<evidence type="ECO:0000256" key="3">
    <source>
        <dbReference type="SAM" id="MobiDB-lite"/>
    </source>
</evidence>
<organism evidence="5 6">
    <name type="scientific">Pleurodeles waltl</name>
    <name type="common">Iberian ribbed newt</name>
    <dbReference type="NCBI Taxonomy" id="8319"/>
    <lineage>
        <taxon>Eukaryota</taxon>
        <taxon>Metazoa</taxon>
        <taxon>Chordata</taxon>
        <taxon>Craniata</taxon>
        <taxon>Vertebrata</taxon>
        <taxon>Euteleostomi</taxon>
        <taxon>Amphibia</taxon>
        <taxon>Batrachia</taxon>
        <taxon>Caudata</taxon>
        <taxon>Salamandroidea</taxon>
        <taxon>Salamandridae</taxon>
        <taxon>Pleurodelinae</taxon>
        <taxon>Pleurodeles</taxon>
    </lineage>
</organism>
<dbReference type="SMART" id="SM00360">
    <property type="entry name" value="RRM"/>
    <property type="match status" value="2"/>
</dbReference>
<dbReference type="GO" id="GO:0003729">
    <property type="term" value="F:mRNA binding"/>
    <property type="evidence" value="ECO:0007669"/>
    <property type="project" value="TreeGrafter"/>
</dbReference>
<name>A0AAV7N7H7_PLEWA</name>
<dbReference type="PROSITE" id="PS50102">
    <property type="entry name" value="RRM"/>
    <property type="match status" value="2"/>
</dbReference>
<keyword evidence="6" id="KW-1185">Reference proteome</keyword>
<keyword evidence="1 2" id="KW-0694">RNA-binding</keyword>
<proteinExistence type="predicted"/>
<evidence type="ECO:0000313" key="6">
    <source>
        <dbReference type="Proteomes" id="UP001066276"/>
    </source>
</evidence>
<protein>
    <recommendedName>
        <fullName evidence="4">RRM domain-containing protein</fullName>
    </recommendedName>
</protein>
<dbReference type="InterPro" id="IPR050502">
    <property type="entry name" value="Euk_RNA-bind_prot"/>
</dbReference>
<dbReference type="SUPFAM" id="SSF54928">
    <property type="entry name" value="RNA-binding domain, RBD"/>
    <property type="match status" value="2"/>
</dbReference>
<dbReference type="InterPro" id="IPR012677">
    <property type="entry name" value="Nucleotide-bd_a/b_plait_sf"/>
</dbReference>
<dbReference type="AlphaFoldDB" id="A0AAV7N7H7"/>
<dbReference type="InterPro" id="IPR000504">
    <property type="entry name" value="RRM_dom"/>
</dbReference>
<evidence type="ECO:0000256" key="2">
    <source>
        <dbReference type="PROSITE-ProRule" id="PRU00176"/>
    </source>
</evidence>